<dbReference type="Proteomes" id="UP000636960">
    <property type="component" value="Unassembled WGS sequence"/>
</dbReference>
<dbReference type="Pfam" id="PF02839">
    <property type="entry name" value="CBM_5_12"/>
    <property type="match status" value="1"/>
</dbReference>
<evidence type="ECO:0000256" key="4">
    <source>
        <dbReference type="SAM" id="SignalP"/>
    </source>
</evidence>
<dbReference type="EMBL" id="BOMV01000048">
    <property type="protein sequence ID" value="GIE96634.1"/>
    <property type="molecule type" value="Genomic_DNA"/>
</dbReference>
<dbReference type="Pfam" id="PF03067">
    <property type="entry name" value="LPMO_10"/>
    <property type="match status" value="1"/>
</dbReference>
<sequence>MRRKIAYPLVALGMTVGSTLTVASPVLAHGYVSTPPSRQALCAAGTVKDCGPIQFEPQSVEAPKGANRCDGGVQQWSVLSDESRNWPARPVGSSVTFTWVLTARHRTADFVYFVGGTQVARFDGGNAQPDAVVTHTVDMSKFPGRRTVLAVWNIGDTINAFYSCVDLNVGGGAGAAPTAAPTTGAPAPAPTATKPTAAPTSAPAKASGTWAAGTSYRTGDEVTFNGVRYQCRQSHTSINSWEPSIYTLALWLPL</sequence>
<dbReference type="RefSeq" id="WP_203782874.1">
    <property type="nucleotide sequence ID" value="NZ_BOMV01000048.1"/>
</dbReference>
<evidence type="ECO:0000259" key="5">
    <source>
        <dbReference type="SMART" id="SM00495"/>
    </source>
</evidence>
<dbReference type="GO" id="GO:0004553">
    <property type="term" value="F:hydrolase activity, hydrolyzing O-glycosyl compounds"/>
    <property type="evidence" value="ECO:0007669"/>
    <property type="project" value="InterPro"/>
</dbReference>
<dbReference type="InterPro" id="IPR003610">
    <property type="entry name" value="CBM5/12"/>
</dbReference>
<reference evidence="6" key="1">
    <citation type="submission" date="2021-01" db="EMBL/GenBank/DDBJ databases">
        <title>Whole genome shotgun sequence of Actinoplanes rishiriensis NBRC 108556.</title>
        <authorList>
            <person name="Komaki H."/>
            <person name="Tamura T."/>
        </authorList>
    </citation>
    <scope>NUCLEOTIDE SEQUENCE</scope>
    <source>
        <strain evidence="6">NBRC 108556</strain>
    </source>
</reference>
<dbReference type="PANTHER" id="PTHR34823">
    <property type="entry name" value="GLCNAC-BINDING PROTEIN A"/>
    <property type="match status" value="1"/>
</dbReference>
<dbReference type="CDD" id="cd12214">
    <property type="entry name" value="ChiA1_BD"/>
    <property type="match status" value="1"/>
</dbReference>
<dbReference type="GO" id="GO:0005576">
    <property type="term" value="C:extracellular region"/>
    <property type="evidence" value="ECO:0007669"/>
    <property type="project" value="InterPro"/>
</dbReference>
<dbReference type="SUPFAM" id="SSF81296">
    <property type="entry name" value="E set domains"/>
    <property type="match status" value="1"/>
</dbReference>
<keyword evidence="2" id="KW-0378">Hydrolase</keyword>
<dbReference type="CDD" id="cd21177">
    <property type="entry name" value="LPMO_AA10"/>
    <property type="match status" value="1"/>
</dbReference>
<dbReference type="InterPro" id="IPR051024">
    <property type="entry name" value="GlcNAc_Chitin_IntDeg"/>
</dbReference>
<accession>A0A919K0L2</accession>
<evidence type="ECO:0000256" key="1">
    <source>
        <dbReference type="ARBA" id="ARBA00022729"/>
    </source>
</evidence>
<keyword evidence="7" id="KW-1185">Reference proteome</keyword>
<proteinExistence type="predicted"/>
<feature type="compositionally biased region" description="Low complexity" evidence="3">
    <location>
        <begin position="175"/>
        <end position="209"/>
    </location>
</feature>
<name>A0A919K0L2_9ACTN</name>
<feature type="chain" id="PRO_5039600792" evidence="4">
    <location>
        <begin position="24"/>
        <end position="254"/>
    </location>
</feature>
<feature type="signal peptide" evidence="4">
    <location>
        <begin position="1"/>
        <end position="23"/>
    </location>
</feature>
<dbReference type="InterPro" id="IPR004302">
    <property type="entry name" value="Cellulose/chitin-bd_N"/>
</dbReference>
<dbReference type="AlphaFoldDB" id="A0A919K0L2"/>
<evidence type="ECO:0000313" key="6">
    <source>
        <dbReference type="EMBL" id="GIE96634.1"/>
    </source>
</evidence>
<evidence type="ECO:0000313" key="7">
    <source>
        <dbReference type="Proteomes" id="UP000636960"/>
    </source>
</evidence>
<protein>
    <submittedName>
        <fullName evidence="6">Cellulose-binding protein</fullName>
    </submittedName>
</protein>
<feature type="domain" description="Chitin-binding type-3" evidence="5">
    <location>
        <begin position="207"/>
        <end position="254"/>
    </location>
</feature>
<dbReference type="InterPro" id="IPR036573">
    <property type="entry name" value="CBM_sf_5/12"/>
</dbReference>
<dbReference type="PANTHER" id="PTHR34823:SF1">
    <property type="entry name" value="CHITIN-BINDING TYPE-4 DOMAIN-CONTAINING PROTEIN"/>
    <property type="match status" value="1"/>
</dbReference>
<feature type="region of interest" description="Disordered" evidence="3">
    <location>
        <begin position="175"/>
        <end position="212"/>
    </location>
</feature>
<organism evidence="6 7">
    <name type="scientific">Paractinoplanes rishiriensis</name>
    <dbReference type="NCBI Taxonomy" id="1050105"/>
    <lineage>
        <taxon>Bacteria</taxon>
        <taxon>Bacillati</taxon>
        <taxon>Actinomycetota</taxon>
        <taxon>Actinomycetes</taxon>
        <taxon>Micromonosporales</taxon>
        <taxon>Micromonosporaceae</taxon>
        <taxon>Paractinoplanes</taxon>
    </lineage>
</organism>
<dbReference type="GO" id="GO:0030246">
    <property type="term" value="F:carbohydrate binding"/>
    <property type="evidence" value="ECO:0007669"/>
    <property type="project" value="InterPro"/>
</dbReference>
<gene>
    <name evidence="6" type="primary">cpbD_3</name>
    <name evidence="6" type="ORF">Ari01nite_40990</name>
</gene>
<dbReference type="SMART" id="SM00495">
    <property type="entry name" value="ChtBD3"/>
    <property type="match status" value="1"/>
</dbReference>
<dbReference type="GO" id="GO:0005975">
    <property type="term" value="P:carbohydrate metabolic process"/>
    <property type="evidence" value="ECO:0007669"/>
    <property type="project" value="InterPro"/>
</dbReference>
<dbReference type="InterPro" id="IPR014756">
    <property type="entry name" value="Ig_E-set"/>
</dbReference>
<keyword evidence="1 4" id="KW-0732">Signal</keyword>
<dbReference type="Gene3D" id="2.70.50.50">
    <property type="entry name" value="chitin-binding protein cbp21"/>
    <property type="match status" value="1"/>
</dbReference>
<evidence type="ECO:0000256" key="2">
    <source>
        <dbReference type="ARBA" id="ARBA00022801"/>
    </source>
</evidence>
<comment type="caution">
    <text evidence="6">The sequence shown here is derived from an EMBL/GenBank/DDBJ whole genome shotgun (WGS) entry which is preliminary data.</text>
</comment>
<dbReference type="SUPFAM" id="SSF51055">
    <property type="entry name" value="Carbohydrate binding domain"/>
    <property type="match status" value="1"/>
</dbReference>
<dbReference type="Gene3D" id="2.10.10.20">
    <property type="entry name" value="Carbohydrate-binding module superfamily 5/12"/>
    <property type="match status" value="1"/>
</dbReference>
<evidence type="ECO:0000256" key="3">
    <source>
        <dbReference type="SAM" id="MobiDB-lite"/>
    </source>
</evidence>